<evidence type="ECO:0000256" key="1">
    <source>
        <dbReference type="ARBA" id="ARBA00023295"/>
    </source>
</evidence>
<evidence type="ECO:0000313" key="6">
    <source>
        <dbReference type="Proteomes" id="UP000679335"/>
    </source>
</evidence>
<keyword evidence="3" id="KW-0812">Transmembrane</keyword>
<dbReference type="InterPro" id="IPR036116">
    <property type="entry name" value="FN3_sf"/>
</dbReference>
<keyword evidence="1" id="KW-0378">Hydrolase</keyword>
<feature type="transmembrane region" description="Helical" evidence="3">
    <location>
        <begin position="755"/>
        <end position="774"/>
    </location>
</feature>
<accession>A0ABX8GKI6</accession>
<keyword evidence="3" id="KW-0472">Membrane</keyword>
<protein>
    <submittedName>
        <fullName evidence="5">Fibronectin type III domain-containing protein</fullName>
    </submittedName>
</protein>
<keyword evidence="3" id="KW-1133">Transmembrane helix</keyword>
<keyword evidence="2" id="KW-0624">Polysaccharide degradation</keyword>
<evidence type="ECO:0000256" key="3">
    <source>
        <dbReference type="SAM" id="Phobius"/>
    </source>
</evidence>
<dbReference type="InterPro" id="IPR003961">
    <property type="entry name" value="FN3_dom"/>
</dbReference>
<keyword evidence="1" id="KW-0326">Glycosidase</keyword>
<evidence type="ECO:0000313" key="5">
    <source>
        <dbReference type="EMBL" id="QWC16530.1"/>
    </source>
</evidence>
<dbReference type="RefSeq" id="WP_208197093.1">
    <property type="nucleotide sequence ID" value="NZ_CP076023.1"/>
</dbReference>
<proteinExistence type="predicted"/>
<sequence length="782" mass="78706">MDPRAQVCSPTPAEPWSIPVRPSLRHASPSRVAALTTQMPRALAVLLAATLLIFGLAPTRAAAAGDGSSFDSPAPLPLTVLDGTFETTTEGRTIPQAVSGPPMWYYATWYEFTPSISGQITIEASSAFHNGLEVWNAARQPLGNTNYTPTTNSRLTMWFNAGMTYRLGFGSYGPASGTGPATLTFRPTQVPTAPTAVTATAGDQSALVTWSPATGIVRDYSLVCTTPGRIRFSCGTAAGNQFSATVTGLTNGQPTTIEVRAHNSAAFGAGPLSAAVEVTPRGTSSVVLTTDPAVVVSGEPFAVDATVTRSDGWMATGSATLVIAGESRTVELSGGGARVTGLTSPVGTVPVTVTYEGSTAVTGSSGTLDISVGRASQRVTIDEIDSLTYGHAPVTVSGSSTSGGPVTFAATGACTVSGDQLHATGAGECTLTASQAGTAQILPATASTTFMIAQLAQTLTLEVPELVYDQSADVETSSSADLPVTLTADGACTLTDGRLTATDVGTCTVTATQDGTADVSAAAPVVVDVQVERRTQDVTIAPIGDQLFAVEPVQVTATSSVGLPVTLTAAGACVIVEDLLFAITSGECTVTATQDGDEHTLPARASSSGRVTGTAAPATVVIDAEQGDDADGAPFVVLATGARPGTELVVTESTTARPLARVTVGADGTAVATGVLPPGLAAGEHRLVVSTVGPDGAPVQTELRFTVGADGTLAWIGSSALVAVPAPVAPPAPAPAPAPAPQPVTLATTGTDGTLPVALTAGVWLLLGAALLTVRRRRSTTA</sequence>
<dbReference type="Gene3D" id="2.60.40.10">
    <property type="entry name" value="Immunoglobulins"/>
    <property type="match status" value="1"/>
</dbReference>
<dbReference type="EMBL" id="CP076023">
    <property type="protein sequence ID" value="QWC16530.1"/>
    <property type="molecule type" value="Genomic_DNA"/>
</dbReference>
<dbReference type="SUPFAM" id="SSF49265">
    <property type="entry name" value="Fibronectin type III"/>
    <property type="match status" value="1"/>
</dbReference>
<dbReference type="Proteomes" id="UP000679335">
    <property type="component" value="Chromosome"/>
</dbReference>
<name>A0ABX8GKI6_9CELL</name>
<dbReference type="SMART" id="SM00060">
    <property type="entry name" value="FN3"/>
    <property type="match status" value="1"/>
</dbReference>
<evidence type="ECO:0000256" key="2">
    <source>
        <dbReference type="ARBA" id="ARBA00023326"/>
    </source>
</evidence>
<keyword evidence="2" id="KW-0119">Carbohydrate metabolism</keyword>
<dbReference type="CDD" id="cd00063">
    <property type="entry name" value="FN3"/>
    <property type="match status" value="1"/>
</dbReference>
<keyword evidence="6" id="KW-1185">Reference proteome</keyword>
<gene>
    <name evidence="5" type="ORF">KKR89_02335</name>
</gene>
<reference evidence="5 6" key="1">
    <citation type="submission" date="2021-05" db="EMBL/GenBank/DDBJ databases">
        <title>Novel species in genus Cellulomonas.</title>
        <authorList>
            <person name="Zhang G."/>
        </authorList>
    </citation>
    <scope>NUCLEOTIDE SEQUENCE [LARGE SCALE GENOMIC DNA]</scope>
    <source>
        <strain evidence="6">zg-ZUI157</strain>
    </source>
</reference>
<dbReference type="PROSITE" id="PS50853">
    <property type="entry name" value="FN3"/>
    <property type="match status" value="1"/>
</dbReference>
<dbReference type="InterPro" id="IPR013783">
    <property type="entry name" value="Ig-like_fold"/>
</dbReference>
<organism evidence="5 6">
    <name type="scientific">Cellulomonas dongxiuzhuiae</name>
    <dbReference type="NCBI Taxonomy" id="2819979"/>
    <lineage>
        <taxon>Bacteria</taxon>
        <taxon>Bacillati</taxon>
        <taxon>Actinomycetota</taxon>
        <taxon>Actinomycetes</taxon>
        <taxon>Micrococcales</taxon>
        <taxon>Cellulomonadaceae</taxon>
        <taxon>Cellulomonas</taxon>
    </lineage>
</organism>
<feature type="domain" description="Fibronectin type-III" evidence="4">
    <location>
        <begin position="190"/>
        <end position="283"/>
    </location>
</feature>
<evidence type="ECO:0000259" key="4">
    <source>
        <dbReference type="PROSITE" id="PS50853"/>
    </source>
</evidence>
<dbReference type="Pfam" id="PF00041">
    <property type="entry name" value="fn3"/>
    <property type="match status" value="1"/>
</dbReference>